<dbReference type="AlphaFoldDB" id="A0A4Y2PCH5"/>
<evidence type="ECO:0000313" key="1">
    <source>
        <dbReference type="EMBL" id="GBN48802.1"/>
    </source>
</evidence>
<proteinExistence type="predicted"/>
<dbReference type="EMBL" id="BGPR01010937">
    <property type="protein sequence ID" value="GBN48802.1"/>
    <property type="molecule type" value="Genomic_DNA"/>
</dbReference>
<feature type="non-terminal residue" evidence="1">
    <location>
        <position position="1"/>
    </location>
</feature>
<keyword evidence="2" id="KW-1185">Reference proteome</keyword>
<organism evidence="1 2">
    <name type="scientific">Araneus ventricosus</name>
    <name type="common">Orbweaver spider</name>
    <name type="synonym">Epeira ventricosa</name>
    <dbReference type="NCBI Taxonomy" id="182803"/>
    <lineage>
        <taxon>Eukaryota</taxon>
        <taxon>Metazoa</taxon>
        <taxon>Ecdysozoa</taxon>
        <taxon>Arthropoda</taxon>
        <taxon>Chelicerata</taxon>
        <taxon>Arachnida</taxon>
        <taxon>Araneae</taxon>
        <taxon>Araneomorphae</taxon>
        <taxon>Entelegynae</taxon>
        <taxon>Araneoidea</taxon>
        <taxon>Araneidae</taxon>
        <taxon>Araneus</taxon>
    </lineage>
</organism>
<comment type="caution">
    <text evidence="1">The sequence shown here is derived from an EMBL/GenBank/DDBJ whole genome shotgun (WGS) entry which is preliminary data.</text>
</comment>
<dbReference type="Proteomes" id="UP000499080">
    <property type="component" value="Unassembled WGS sequence"/>
</dbReference>
<accession>A0A4Y2PCH5</accession>
<gene>
    <name evidence="1" type="ORF">AVEN_127668_1</name>
</gene>
<name>A0A4Y2PCH5_ARAVE</name>
<protein>
    <submittedName>
        <fullName evidence="1">Uncharacterized protein</fullName>
    </submittedName>
</protein>
<evidence type="ECO:0000313" key="2">
    <source>
        <dbReference type="Proteomes" id="UP000499080"/>
    </source>
</evidence>
<sequence>CWDSQIALAGGGRSPPLRGSGIVFNQSSWELEGWRNIFGRRRRVRPESQRLFLIDVVDREGPRRICSEACAVAGGEAPQRLFSVVLCETGREGSQHLFSKCCPIRYFSVCPECYVNKLLFVITSLEHCDSKERTP</sequence>
<reference evidence="1 2" key="1">
    <citation type="journal article" date="2019" name="Sci. Rep.">
        <title>Orb-weaving spider Araneus ventricosus genome elucidates the spidroin gene catalogue.</title>
        <authorList>
            <person name="Kono N."/>
            <person name="Nakamura H."/>
            <person name="Ohtoshi R."/>
            <person name="Moran D.A.P."/>
            <person name="Shinohara A."/>
            <person name="Yoshida Y."/>
            <person name="Fujiwara M."/>
            <person name="Mori M."/>
            <person name="Tomita M."/>
            <person name="Arakawa K."/>
        </authorList>
    </citation>
    <scope>NUCLEOTIDE SEQUENCE [LARGE SCALE GENOMIC DNA]</scope>
</reference>